<dbReference type="InterPro" id="IPR010572">
    <property type="entry name" value="Tail_dom"/>
</dbReference>
<dbReference type="NCBIfam" id="TIGR01665">
    <property type="entry name" value="put_anti_recept"/>
    <property type="match status" value="1"/>
</dbReference>
<dbReference type="AlphaFoldDB" id="A0A9Q9BMK9"/>
<feature type="domain" description="Tail spike" evidence="1">
    <location>
        <begin position="158"/>
        <end position="378"/>
    </location>
</feature>
<sequence>MYKVDIYEDGGPRSTIFNYLSNDNLLKSGTLEKAVDAIDEFKFDMIHHNLYIGSLKTLIEIQNLKNNEIVFRGRILLPSNQMSEDGLYDSDYTAEGAMAYLHDSYPSYATYTDYTPRQYLSALLLKHNAAVEPYKQLKLGNVTFTKKAETSSDPSYDTTRYAYTTPEKSTMDHIRDDGVNRWGGEIYARYESDGTYIDWLDETTVVKTTPFRIGRNIKSIKKTIDPLEVITRLIPLGSAETNQYNQQARITIDSVNGGKSYIDIPALIKLYGIQTGTEVFDDKDSPELVLQAGQAKVAEIKKQVANVQIDVNVLDLSTIDLEPDEIQRGNKHRCYVDELGINGEVLRIVATTEDIMNPQNKSIRIGERPLTSAEVQAQQAAEKSRLMERRLTSTTNDIKKEVNYHQEVITGKVRGVLTVTDANGYQPIKNGVTQFNLAVWRYHPQFKVAGVNQPEDSVFFDTQNTEPSVFDAYQIVPQQSYLKIILSCYIDTPGATGIVEVINFRGAETKFYQSATITSVGSGNQQQVTLTVDLQQITSERLDFYLRFNSATPGATIYAREMFVGTTNTNL</sequence>
<evidence type="ECO:0000259" key="1">
    <source>
        <dbReference type="Pfam" id="PF06605"/>
    </source>
</evidence>
<dbReference type="EMBL" id="CP073809">
    <property type="protein sequence ID" value="UTH13290.1"/>
    <property type="molecule type" value="Genomic_DNA"/>
</dbReference>
<proteinExistence type="predicted"/>
<dbReference type="InterPro" id="IPR007119">
    <property type="entry name" value="Phage_tail_spike_N"/>
</dbReference>
<dbReference type="KEGG" id="mequ:KFV11_08445"/>
<dbReference type="Proteomes" id="UP001057381">
    <property type="component" value="Chromosome"/>
</dbReference>
<accession>A0A9Q9BMK9</accession>
<evidence type="ECO:0000313" key="2">
    <source>
        <dbReference type="EMBL" id="UTH13290.1"/>
    </source>
</evidence>
<dbReference type="Pfam" id="PF06605">
    <property type="entry name" value="Prophage_tail"/>
    <property type="match status" value="1"/>
</dbReference>
<protein>
    <submittedName>
        <fullName evidence="2">Phage tail protein</fullName>
    </submittedName>
</protein>
<name>A0A9Q9BMK9_9STAP</name>
<gene>
    <name evidence="2" type="ORF">KFV11_08445</name>
</gene>
<reference evidence="2" key="1">
    <citation type="submission" date="2021-04" db="EMBL/GenBank/DDBJ databases">
        <title>Complete Genome Sequences of Macrococcus spp. from dog and cattle.</title>
        <authorList>
            <person name="Schwendener S."/>
            <person name="Perreten V."/>
        </authorList>
    </citation>
    <scope>NUCLEOTIDE SEQUENCE</scope>
    <source>
        <strain evidence="2">Epi0143-OL</strain>
    </source>
</reference>
<dbReference type="RefSeq" id="WP_254249707.1">
    <property type="nucleotide sequence ID" value="NZ_CP073809.1"/>
</dbReference>
<evidence type="ECO:0000313" key="3">
    <source>
        <dbReference type="Proteomes" id="UP001057381"/>
    </source>
</evidence>
<organism evidence="2 3">
    <name type="scientific">Macrococcus equipercicus</name>
    <dbReference type="NCBI Taxonomy" id="69967"/>
    <lineage>
        <taxon>Bacteria</taxon>
        <taxon>Bacillati</taxon>
        <taxon>Bacillota</taxon>
        <taxon>Bacilli</taxon>
        <taxon>Bacillales</taxon>
        <taxon>Staphylococcaceae</taxon>
        <taxon>Macrococcus</taxon>
    </lineage>
</organism>